<name>A0AAN3M535_ECOLX</name>
<dbReference type="Proteomes" id="UP000005056">
    <property type="component" value="Unassembled WGS sequence"/>
</dbReference>
<dbReference type="EMBL" id="ADWQ01000053">
    <property type="protein sequence ID" value="EFU32854.1"/>
    <property type="molecule type" value="Genomic_DNA"/>
</dbReference>
<dbReference type="AlphaFoldDB" id="A0AAN3M535"/>
<accession>A0AAN3M535</accession>
<comment type="caution">
    <text evidence="1">The sequence shown here is derived from an EMBL/GenBank/DDBJ whole genome shotgun (WGS) entry which is preliminary data.</text>
</comment>
<evidence type="ECO:0000313" key="2">
    <source>
        <dbReference type="Proteomes" id="UP000005056"/>
    </source>
</evidence>
<organism evidence="1 2">
    <name type="scientific">Escherichia coli MS 85-1</name>
    <dbReference type="NCBI Taxonomy" id="679202"/>
    <lineage>
        <taxon>Bacteria</taxon>
        <taxon>Pseudomonadati</taxon>
        <taxon>Pseudomonadota</taxon>
        <taxon>Gammaproteobacteria</taxon>
        <taxon>Enterobacterales</taxon>
        <taxon>Enterobacteriaceae</taxon>
        <taxon>Escherichia</taxon>
    </lineage>
</organism>
<protein>
    <submittedName>
        <fullName evidence="1">Uncharacterized protein</fullName>
    </submittedName>
</protein>
<proteinExistence type="predicted"/>
<evidence type="ECO:0000313" key="1">
    <source>
        <dbReference type="EMBL" id="EFU32854.1"/>
    </source>
</evidence>
<sequence length="40" mass="4446">MGIAVLSAQKNRLTRYALSSIPGRQSRVPILRQRTEYSAG</sequence>
<gene>
    <name evidence="1" type="ORF">HMPREF9350_05320</name>
</gene>
<reference evidence="1 2" key="1">
    <citation type="submission" date="2010-09" db="EMBL/GenBank/DDBJ databases">
        <authorList>
            <person name="Weinstock G."/>
            <person name="Sodergren E."/>
            <person name="Clifton S."/>
            <person name="Fulton L."/>
            <person name="Fulton B."/>
            <person name="Courtney L."/>
            <person name="Fronick C."/>
            <person name="Harrison M."/>
            <person name="Strong C."/>
            <person name="Farmer C."/>
            <person name="Delahaunty K."/>
            <person name="Markovic C."/>
            <person name="Hall O."/>
            <person name="Minx P."/>
            <person name="Tomlinson C."/>
            <person name="Mitreva M."/>
            <person name="Hou S."/>
            <person name="Chen J."/>
            <person name="Wollam A."/>
            <person name="Pepin K.H."/>
            <person name="Johnson M."/>
            <person name="Bhonagiri V."/>
            <person name="Zhang X."/>
            <person name="Suruliraj S."/>
            <person name="Warren W."/>
            <person name="Chinwalla A."/>
            <person name="Mardis E.R."/>
            <person name="Wilson R.K."/>
        </authorList>
    </citation>
    <scope>NUCLEOTIDE SEQUENCE [LARGE SCALE GENOMIC DNA]</scope>
    <source>
        <strain evidence="1 2">MS 85-1</strain>
    </source>
</reference>